<comment type="caution">
    <text evidence="9">The sequence shown here is derived from an EMBL/GenBank/DDBJ whole genome shotgun (WGS) entry which is preliminary data.</text>
</comment>
<dbReference type="EMBL" id="LJJR01000032">
    <property type="protein sequence ID" value="KPD27439.1"/>
    <property type="molecule type" value="Genomic_DNA"/>
</dbReference>
<dbReference type="Pfam" id="PF25967">
    <property type="entry name" value="RND-MFP_C"/>
    <property type="match status" value="1"/>
</dbReference>
<dbReference type="RefSeq" id="WP_015716185.1">
    <property type="nucleotide sequence ID" value="NZ_DAHVNI010000020.1"/>
</dbReference>
<dbReference type="GO" id="GO:0016020">
    <property type="term" value="C:membrane"/>
    <property type="evidence" value="ECO:0007669"/>
    <property type="project" value="InterPro"/>
</dbReference>
<feature type="domain" description="Multidrug resistance protein MdtA-like C-terminal permuted SH3" evidence="8">
    <location>
        <begin position="348"/>
        <end position="403"/>
    </location>
</feature>
<evidence type="ECO:0000256" key="3">
    <source>
        <dbReference type="ARBA" id="ARBA00023054"/>
    </source>
</evidence>
<accession>A0A0N0ZNQ7</accession>
<dbReference type="GO" id="GO:0030313">
    <property type="term" value="C:cell envelope"/>
    <property type="evidence" value="ECO:0007669"/>
    <property type="project" value="UniProtKB-SubCell"/>
</dbReference>
<evidence type="ECO:0000259" key="7">
    <source>
        <dbReference type="Pfam" id="PF25954"/>
    </source>
</evidence>
<dbReference type="Gene3D" id="1.10.287.470">
    <property type="entry name" value="Helix hairpin bin"/>
    <property type="match status" value="2"/>
</dbReference>
<evidence type="ECO:0000313" key="9">
    <source>
        <dbReference type="EMBL" id="KPD27439.1"/>
    </source>
</evidence>
<feature type="domain" description="Multidrug resistance protein MdtA-like barrel-sandwich hybrid" evidence="6">
    <location>
        <begin position="57"/>
        <end position="255"/>
    </location>
</feature>
<dbReference type="Gene3D" id="2.40.50.100">
    <property type="match status" value="2"/>
</dbReference>
<dbReference type="InterPro" id="IPR006143">
    <property type="entry name" value="RND_pump_MFP"/>
</dbReference>
<evidence type="ECO:0000256" key="5">
    <source>
        <dbReference type="SAM" id="MobiDB-lite"/>
    </source>
</evidence>
<organism evidence="9 10">
    <name type="scientific">Thermus scotoductus</name>
    <dbReference type="NCBI Taxonomy" id="37636"/>
    <lineage>
        <taxon>Bacteria</taxon>
        <taxon>Thermotogati</taxon>
        <taxon>Deinococcota</taxon>
        <taxon>Deinococci</taxon>
        <taxon>Thermales</taxon>
        <taxon>Thermaceae</taxon>
        <taxon>Thermus</taxon>
    </lineage>
</organism>
<dbReference type="PANTHER" id="PTHR32347">
    <property type="entry name" value="EFFLUX SYSTEM COMPONENT YKNX-RELATED"/>
    <property type="match status" value="1"/>
</dbReference>
<dbReference type="Pfam" id="PF25954">
    <property type="entry name" value="Beta-barrel_RND_2"/>
    <property type="match status" value="1"/>
</dbReference>
<evidence type="ECO:0000313" key="10">
    <source>
        <dbReference type="Proteomes" id="UP000053099"/>
    </source>
</evidence>
<evidence type="ECO:0000259" key="8">
    <source>
        <dbReference type="Pfam" id="PF25967"/>
    </source>
</evidence>
<comment type="subcellular location">
    <subcellularLocation>
        <location evidence="1">Cell envelope</location>
    </subcellularLocation>
</comment>
<dbReference type="Pfam" id="PF25917">
    <property type="entry name" value="BSH_RND"/>
    <property type="match status" value="1"/>
</dbReference>
<dbReference type="InterPro" id="IPR058625">
    <property type="entry name" value="MdtA-like_BSH"/>
</dbReference>
<protein>
    <submittedName>
        <fullName evidence="9">RND transporter</fullName>
    </submittedName>
</protein>
<feature type="compositionally biased region" description="Pro residues" evidence="5">
    <location>
        <begin position="416"/>
        <end position="429"/>
    </location>
</feature>
<evidence type="ECO:0000256" key="1">
    <source>
        <dbReference type="ARBA" id="ARBA00004196"/>
    </source>
</evidence>
<name>A0A0N0ZNQ7_THESC</name>
<dbReference type="SUPFAM" id="SSF111369">
    <property type="entry name" value="HlyD-like secretion proteins"/>
    <property type="match status" value="2"/>
</dbReference>
<feature type="coiled-coil region" evidence="4">
    <location>
        <begin position="97"/>
        <end position="233"/>
    </location>
</feature>
<dbReference type="PATRIC" id="fig|37636.3.peg.1171"/>
<evidence type="ECO:0000259" key="6">
    <source>
        <dbReference type="Pfam" id="PF25917"/>
    </source>
</evidence>
<dbReference type="AlphaFoldDB" id="A0A0N0ZNQ7"/>
<dbReference type="InterPro" id="IPR050465">
    <property type="entry name" value="UPF0194_transport"/>
</dbReference>
<dbReference type="GO" id="GO:0015562">
    <property type="term" value="F:efflux transmembrane transporter activity"/>
    <property type="evidence" value="ECO:0007669"/>
    <property type="project" value="InterPro"/>
</dbReference>
<evidence type="ECO:0000256" key="2">
    <source>
        <dbReference type="ARBA" id="ARBA00009477"/>
    </source>
</evidence>
<dbReference type="NCBIfam" id="TIGR01730">
    <property type="entry name" value="RND_mfp"/>
    <property type="match status" value="1"/>
</dbReference>
<comment type="similarity">
    <text evidence="2">Belongs to the membrane fusion protein (MFP) (TC 8.A.1) family.</text>
</comment>
<dbReference type="InterPro" id="IPR058627">
    <property type="entry name" value="MdtA-like_C"/>
</dbReference>
<dbReference type="InterPro" id="IPR058792">
    <property type="entry name" value="Beta-barrel_RND_2"/>
</dbReference>
<dbReference type="Proteomes" id="UP000053099">
    <property type="component" value="Unassembled WGS sequence"/>
</dbReference>
<feature type="domain" description="CusB-like beta-barrel" evidence="7">
    <location>
        <begin position="269"/>
        <end position="338"/>
    </location>
</feature>
<sequence length="429" mass="45967">MRRWSLLVLALLLGVGGYLLLRPKGTPRAQEVPEVYTVARGEVRVVVAGSGQLQPWRTLEVRPEVQGILLSVVEEGKAVKVGEVLAELDPDPFRRAWESARADLQRAEASLANARAQGESSLASLQAGVKNAEVAYANAQASLETARRNLEATRLLYQAGGTSRQALWDAETAYANAQRALENARASLEAQREALRLRQAQLQEDLRAQEAALSQARLALAEAQANLEKTRVRAPFAGVVLSVSANPGAQVGPGTPLLTLGNLSAYALVLEVDETEIAKVRVGQRVDVTLEGLPGETFQGRVEAISPQGQVVNNIPVFKVTVRLPYDPRLRPGMSADGEIVVEEARSVLVIPKRAVERVRGRAYVNVLLPDGSTDTVRVVLGPEDARMVAVLEGLKEGDQVVLPKAGGASQTPRTPSSPSPVPLPGFGR</sequence>
<proteinExistence type="inferred from homology"/>
<dbReference type="Gene3D" id="2.40.30.170">
    <property type="match status" value="1"/>
</dbReference>
<dbReference type="Gene3D" id="2.40.420.20">
    <property type="match status" value="1"/>
</dbReference>
<reference evidence="9 10" key="1">
    <citation type="submission" date="2015-09" db="EMBL/GenBank/DDBJ databases">
        <title>Draft genome sequence of Thermus scotoductus strain K1 isolated from a geothermal spring in Nagorno-Karabakh, Armenia.</title>
        <authorList>
            <person name="Saghatelyan A."/>
            <person name="Poghosyan L."/>
            <person name="Panosyan H."/>
            <person name="Birkeland N.-K."/>
        </authorList>
    </citation>
    <scope>NUCLEOTIDE SEQUENCE [LARGE SCALE GENOMIC DNA]</scope>
    <source>
        <strain evidence="9 10">K1</strain>
    </source>
</reference>
<gene>
    <name evidence="9" type="ORF">AN926_09590</name>
</gene>
<evidence type="ECO:0000256" key="4">
    <source>
        <dbReference type="SAM" id="Coils"/>
    </source>
</evidence>
<keyword evidence="3 4" id="KW-0175">Coiled coil</keyword>
<feature type="region of interest" description="Disordered" evidence="5">
    <location>
        <begin position="404"/>
        <end position="429"/>
    </location>
</feature>